<reference evidence="2 3" key="1">
    <citation type="submission" date="2017-04" db="EMBL/GenBank/DDBJ databases">
        <title>Isolation of lytic bacteriophages infecting Pseudomonas strains for biocontrol of fish and shrimp spoilage during chilled storage.</title>
        <authorList>
            <person name="Yang Z."/>
            <person name="Tao X."/>
            <person name="Gao L."/>
            <person name="Rao S."/>
        </authorList>
    </citation>
    <scope>NUCLEOTIDE SEQUENCE [LARGE SCALE GENOMIC DNA]</scope>
</reference>
<proteinExistence type="predicted"/>
<evidence type="ECO:0000313" key="3">
    <source>
        <dbReference type="Proteomes" id="UP000247773"/>
    </source>
</evidence>
<gene>
    <name evidence="2" type="ORF">PspYZU05_133</name>
</gene>
<evidence type="ECO:0000313" key="2">
    <source>
        <dbReference type="EMBL" id="ASD52085.1"/>
    </source>
</evidence>
<protein>
    <submittedName>
        <fullName evidence="2">Putative prohead core</fullName>
    </submittedName>
</protein>
<accession>A0A2U7N2M4</accession>
<keyword evidence="3" id="KW-1185">Reference proteome</keyword>
<feature type="region of interest" description="Disordered" evidence="1">
    <location>
        <begin position="93"/>
        <end position="127"/>
    </location>
</feature>
<feature type="compositionally biased region" description="Basic residues" evidence="1">
    <location>
        <begin position="99"/>
        <end position="114"/>
    </location>
</feature>
<dbReference type="Proteomes" id="UP000247773">
    <property type="component" value="Genome"/>
</dbReference>
<name>A0A2U7N2M4_9CAUD</name>
<dbReference type="PIRSF" id="PIRSF004377">
    <property type="entry name" value="Phage_prohead_core"/>
    <property type="match status" value="1"/>
</dbReference>
<evidence type="ECO:0000256" key="1">
    <source>
        <dbReference type="SAM" id="MobiDB-lite"/>
    </source>
</evidence>
<sequence>MFTIEGISQERIDVIEKLIPEAKQRLEALSVLDEAEKRSVVMSISNTELDVAIAMASLLENMPLNEFIVKHVDAKSNVTRTKDLKTRQRNAFQTTGLSKAKRRSIARKASKTKRANPSGQKIAQRKQKIAMRKRKALGI</sequence>
<dbReference type="EMBL" id="KY971610">
    <property type="protein sequence ID" value="ASD52085.1"/>
    <property type="molecule type" value="Genomic_DNA"/>
</dbReference>
<organism evidence="2 3">
    <name type="scientific">Pseudomonas phage PspYZU05</name>
    <dbReference type="NCBI Taxonomy" id="1983556"/>
    <lineage>
        <taxon>Viruses</taxon>
        <taxon>Duplodnaviria</taxon>
        <taxon>Heunggongvirae</taxon>
        <taxon>Uroviricota</taxon>
        <taxon>Caudoviricetes</taxon>
        <taxon>Pantevenvirales</taxon>
        <taxon>Straboviridae</taxon>
        <taxon>Jiangsuvirus</taxon>
        <taxon>Jiangsuvirus pspyzu05</taxon>
    </lineage>
</organism>
<dbReference type="InterPro" id="IPR016415">
    <property type="entry name" value="Phage_T4_Gp68"/>
</dbReference>